<comment type="caution">
    <text evidence="2">The sequence shown here is derived from an EMBL/GenBank/DDBJ whole genome shotgun (WGS) entry which is preliminary data.</text>
</comment>
<dbReference type="AlphaFoldDB" id="A0A9D5CA82"/>
<evidence type="ECO:0000313" key="3">
    <source>
        <dbReference type="Proteomes" id="UP001085076"/>
    </source>
</evidence>
<evidence type="ECO:0000256" key="1">
    <source>
        <dbReference type="SAM" id="MobiDB-lite"/>
    </source>
</evidence>
<reference evidence="2" key="1">
    <citation type="submission" date="2021-03" db="EMBL/GenBank/DDBJ databases">
        <authorList>
            <person name="Li Z."/>
            <person name="Yang C."/>
        </authorList>
    </citation>
    <scope>NUCLEOTIDE SEQUENCE</scope>
    <source>
        <strain evidence="2">Dzin_1.0</strain>
        <tissue evidence="2">Leaf</tissue>
    </source>
</reference>
<feature type="region of interest" description="Disordered" evidence="1">
    <location>
        <begin position="281"/>
        <end position="300"/>
    </location>
</feature>
<feature type="region of interest" description="Disordered" evidence="1">
    <location>
        <begin position="179"/>
        <end position="216"/>
    </location>
</feature>
<evidence type="ECO:0008006" key="4">
    <source>
        <dbReference type="Google" id="ProtNLM"/>
    </source>
</evidence>
<sequence length="672" mass="74324">MEGKQRMKSFVIISLSDIRIGRVDGQKVAEILKEIIDEEWNWTVKPLRDGRFITHCRSSSMVKNLVTSGQLPLPDFTLDFAYWTPDLETSGKPTGAVRWVMVEQFPLFCWSRDLAATMLKPIGDLIGTGNCGGEYGTDVRVLLRIRHPRKLPANVHCSIGTRIHTYKVVLAADEQPLLWGPTRQSAPPPQYVEGGKPRQEKPEFQPPPIDKGKAPMNYSEGTPAKLGRAKAKGIVINEPDAESARDRSKTQAQISELHQTTAKRQFEAKATATVPVISAEADEERTRREPPARWNNTPRPVHVEPFETAIPVRRRLALEDVDPTPTDGANPFMMAAWKGELESRADQELTQFRDPDELGPLSQLCPLAPCEGTNEPLSTQVGRGTHPPTIHAREDNPMHQATESLGLAQGQTMPIQAQQSINSINLPLATREALISVFPDPTPTPIDVATSQQSLSPNQVDNLSLYTLEHFIAGVTHPIISKQDIDLSKYNLRKIGNLWTFLTDESWELIKNKSPQCQATTSPSRAGSPQQESRGSPPTHRTKTPIIGISLPPKPKGRPKKIIPPESTTSKNPQNPQKEPRITRSKKKGILKEIVDEELANLIPVPLTLSEWPEQDIISKALKVGVLLEHSDGNATHVIKHMKLQEAERSIGEAWGTDPQAPLDTGHAAVSP</sequence>
<dbReference type="Proteomes" id="UP001085076">
    <property type="component" value="Miscellaneous, Linkage group lg06"/>
</dbReference>
<feature type="region of interest" description="Disordered" evidence="1">
    <location>
        <begin position="513"/>
        <end position="586"/>
    </location>
</feature>
<name>A0A9D5CA82_9LILI</name>
<protein>
    <recommendedName>
        <fullName evidence="4">DUF4283 domain-containing protein</fullName>
    </recommendedName>
</protein>
<proteinExistence type="predicted"/>
<feature type="region of interest" description="Disordered" evidence="1">
    <location>
        <begin position="238"/>
        <end position="258"/>
    </location>
</feature>
<feature type="compositionally biased region" description="Polar residues" evidence="1">
    <location>
        <begin position="566"/>
        <end position="577"/>
    </location>
</feature>
<dbReference type="EMBL" id="JAGGNH010000006">
    <property type="protein sequence ID" value="KAJ0969412.1"/>
    <property type="molecule type" value="Genomic_DNA"/>
</dbReference>
<reference evidence="2" key="2">
    <citation type="journal article" date="2022" name="Hortic Res">
        <title>The genome of Dioscorea zingiberensis sheds light on the biosynthesis, origin and evolution of the medicinally important diosgenin saponins.</title>
        <authorList>
            <person name="Li Y."/>
            <person name="Tan C."/>
            <person name="Li Z."/>
            <person name="Guo J."/>
            <person name="Li S."/>
            <person name="Chen X."/>
            <person name="Wang C."/>
            <person name="Dai X."/>
            <person name="Yang H."/>
            <person name="Song W."/>
            <person name="Hou L."/>
            <person name="Xu J."/>
            <person name="Tong Z."/>
            <person name="Xu A."/>
            <person name="Yuan X."/>
            <person name="Wang W."/>
            <person name="Yang Q."/>
            <person name="Chen L."/>
            <person name="Sun Z."/>
            <person name="Wang K."/>
            <person name="Pan B."/>
            <person name="Chen J."/>
            <person name="Bao Y."/>
            <person name="Liu F."/>
            <person name="Qi X."/>
            <person name="Gang D.R."/>
            <person name="Wen J."/>
            <person name="Li J."/>
        </authorList>
    </citation>
    <scope>NUCLEOTIDE SEQUENCE</scope>
    <source>
        <strain evidence="2">Dzin_1.0</strain>
    </source>
</reference>
<keyword evidence="3" id="KW-1185">Reference proteome</keyword>
<organism evidence="2 3">
    <name type="scientific">Dioscorea zingiberensis</name>
    <dbReference type="NCBI Taxonomy" id="325984"/>
    <lineage>
        <taxon>Eukaryota</taxon>
        <taxon>Viridiplantae</taxon>
        <taxon>Streptophyta</taxon>
        <taxon>Embryophyta</taxon>
        <taxon>Tracheophyta</taxon>
        <taxon>Spermatophyta</taxon>
        <taxon>Magnoliopsida</taxon>
        <taxon>Liliopsida</taxon>
        <taxon>Dioscoreales</taxon>
        <taxon>Dioscoreaceae</taxon>
        <taxon>Dioscorea</taxon>
    </lineage>
</organism>
<feature type="compositionally biased region" description="Polar residues" evidence="1">
    <location>
        <begin position="513"/>
        <end position="536"/>
    </location>
</feature>
<accession>A0A9D5CA82</accession>
<gene>
    <name evidence="2" type="ORF">J5N97_022289</name>
</gene>
<evidence type="ECO:0000313" key="2">
    <source>
        <dbReference type="EMBL" id="KAJ0969412.1"/>
    </source>
</evidence>